<dbReference type="PROSITE" id="PS50071">
    <property type="entry name" value="HOMEOBOX_2"/>
    <property type="match status" value="1"/>
</dbReference>
<evidence type="ECO:0000256" key="8">
    <source>
        <dbReference type="ARBA" id="ARBA00022777"/>
    </source>
</evidence>
<dbReference type="AlphaFoldDB" id="A0A194WAJ0"/>
<evidence type="ECO:0000256" key="13">
    <source>
        <dbReference type="ARBA" id="ARBA00047899"/>
    </source>
</evidence>
<protein>
    <recommendedName>
        <fullName evidence="3">non-specific serine/threonine protein kinase</fullName>
        <ecNumber evidence="3">2.7.11.1</ecNumber>
    </recommendedName>
    <alternativeName>
        <fullName evidence="12">Autophagy-related protein 1</fullName>
    </alternativeName>
</protein>
<feature type="domain" description="Homeobox" evidence="20">
    <location>
        <begin position="686"/>
        <end position="746"/>
    </location>
</feature>
<comment type="catalytic activity">
    <reaction evidence="13">
        <text>L-threonyl-[protein] + ATP = O-phospho-L-threonyl-[protein] + ADP + H(+)</text>
        <dbReference type="Rhea" id="RHEA:46608"/>
        <dbReference type="Rhea" id="RHEA-COMP:11060"/>
        <dbReference type="Rhea" id="RHEA-COMP:11605"/>
        <dbReference type="ChEBI" id="CHEBI:15378"/>
        <dbReference type="ChEBI" id="CHEBI:30013"/>
        <dbReference type="ChEBI" id="CHEBI:30616"/>
        <dbReference type="ChEBI" id="CHEBI:61977"/>
        <dbReference type="ChEBI" id="CHEBI:456216"/>
        <dbReference type="EC" id="2.7.11.1"/>
    </reaction>
</comment>
<dbReference type="InterPro" id="IPR011009">
    <property type="entry name" value="Kinase-like_dom_sf"/>
</dbReference>
<evidence type="ECO:0000256" key="15">
    <source>
        <dbReference type="PROSITE-ProRule" id="PRU00108"/>
    </source>
</evidence>
<dbReference type="OrthoDB" id="10252171at2759"/>
<dbReference type="GO" id="GO:0015031">
    <property type="term" value="P:protein transport"/>
    <property type="evidence" value="ECO:0007669"/>
    <property type="project" value="UniProtKB-KW"/>
</dbReference>
<dbReference type="Gene3D" id="1.10.10.60">
    <property type="entry name" value="Homeodomain-like"/>
    <property type="match status" value="1"/>
</dbReference>
<accession>A0A194WAJ0</accession>
<evidence type="ECO:0000256" key="11">
    <source>
        <dbReference type="ARBA" id="ARBA00023006"/>
    </source>
</evidence>
<evidence type="ECO:0000256" key="3">
    <source>
        <dbReference type="ARBA" id="ARBA00012513"/>
    </source>
</evidence>
<feature type="domain" description="Protein kinase" evidence="19">
    <location>
        <begin position="197"/>
        <end position="449"/>
    </location>
</feature>
<dbReference type="GO" id="GO:0003677">
    <property type="term" value="F:DNA binding"/>
    <property type="evidence" value="ECO:0007669"/>
    <property type="project" value="UniProtKB-UniRule"/>
</dbReference>
<proteinExistence type="inferred from homology"/>
<dbReference type="GO" id="GO:0010506">
    <property type="term" value="P:regulation of autophagy"/>
    <property type="evidence" value="ECO:0007669"/>
    <property type="project" value="InterPro"/>
</dbReference>
<keyword evidence="5" id="KW-0723">Serine/threonine-protein kinase</keyword>
<comment type="similarity">
    <text evidence="2">Belongs to the protein kinase superfamily. CAMK Ser/Thr protein kinase family. CHEK2 subfamily.</text>
</comment>
<dbReference type="GO" id="GO:0005634">
    <property type="term" value="C:nucleus"/>
    <property type="evidence" value="ECO:0007669"/>
    <property type="project" value="UniProtKB-SubCell"/>
</dbReference>
<keyword evidence="15 16" id="KW-0539">Nucleus</keyword>
<dbReference type="PROSITE" id="PS00108">
    <property type="entry name" value="PROTEIN_KINASE_ST"/>
    <property type="match status" value="1"/>
</dbReference>
<evidence type="ECO:0000313" key="21">
    <source>
        <dbReference type="EMBL" id="KUI73342.1"/>
    </source>
</evidence>
<dbReference type="PANTHER" id="PTHR24348:SF22">
    <property type="entry name" value="NON-SPECIFIC SERINE_THREONINE PROTEIN KINASE"/>
    <property type="match status" value="1"/>
</dbReference>
<dbReference type="SUPFAM" id="SSF56112">
    <property type="entry name" value="Protein kinase-like (PK-like)"/>
    <property type="match status" value="1"/>
</dbReference>
<dbReference type="CDD" id="cd00060">
    <property type="entry name" value="FHA"/>
    <property type="match status" value="1"/>
</dbReference>
<comment type="subcellular location">
    <subcellularLocation>
        <location evidence="15 16">Nucleus</location>
    </subcellularLocation>
    <subcellularLocation>
        <location evidence="1">Preautophagosomal structure membrane</location>
        <topology evidence="1">Peripheral membrane protein</topology>
    </subcellularLocation>
</comment>
<evidence type="ECO:0000256" key="14">
    <source>
        <dbReference type="ARBA" id="ARBA00048679"/>
    </source>
</evidence>
<dbReference type="PANTHER" id="PTHR24348">
    <property type="entry name" value="SERINE/THREONINE-PROTEIN KINASE UNC-51-RELATED"/>
    <property type="match status" value="1"/>
</dbReference>
<reference evidence="21" key="1">
    <citation type="submission" date="2014-12" db="EMBL/GenBank/DDBJ databases">
        <title>Genome Sequence of Valsa Canker Pathogens Uncovers a Specific Adaption of Colonization on Woody Bark.</title>
        <authorList>
            <person name="Yin Z."/>
            <person name="Liu H."/>
            <person name="Gao X."/>
            <person name="Li Z."/>
            <person name="Song N."/>
            <person name="Ke X."/>
            <person name="Dai Q."/>
            <person name="Wu Y."/>
            <person name="Sun Y."/>
            <person name="Xu J.-R."/>
            <person name="Kang Z.K."/>
            <person name="Wang L."/>
            <person name="Huang L."/>
        </authorList>
    </citation>
    <scope>NUCLEOTIDE SEQUENCE [LARGE SCALE GENOMIC DNA]</scope>
    <source>
        <strain evidence="21">03-8</strain>
    </source>
</reference>
<keyword evidence="7" id="KW-0547">Nucleotide-binding</keyword>
<dbReference type="SMART" id="SM00240">
    <property type="entry name" value="FHA"/>
    <property type="match status" value="1"/>
</dbReference>
<dbReference type="EC" id="2.7.11.1" evidence="3"/>
<dbReference type="InterPro" id="IPR001356">
    <property type="entry name" value="HD"/>
</dbReference>
<evidence type="ECO:0000259" key="19">
    <source>
        <dbReference type="PROSITE" id="PS50011"/>
    </source>
</evidence>
<dbReference type="Pfam" id="PF00498">
    <property type="entry name" value="FHA"/>
    <property type="match status" value="1"/>
</dbReference>
<dbReference type="GO" id="GO:0034045">
    <property type="term" value="C:phagophore assembly site membrane"/>
    <property type="evidence" value="ECO:0007669"/>
    <property type="project" value="UniProtKB-SubCell"/>
</dbReference>
<dbReference type="PROSITE" id="PS50011">
    <property type="entry name" value="PROTEIN_KINASE_DOM"/>
    <property type="match status" value="1"/>
</dbReference>
<dbReference type="Gene3D" id="2.60.200.20">
    <property type="match status" value="1"/>
</dbReference>
<dbReference type="InterPro" id="IPR008984">
    <property type="entry name" value="SMAD_FHA_dom_sf"/>
</dbReference>
<dbReference type="GO" id="GO:0005524">
    <property type="term" value="F:ATP binding"/>
    <property type="evidence" value="ECO:0007669"/>
    <property type="project" value="UniProtKB-KW"/>
</dbReference>
<dbReference type="SMART" id="SM00220">
    <property type="entry name" value="S_TKc"/>
    <property type="match status" value="1"/>
</dbReference>
<dbReference type="GO" id="GO:0004674">
    <property type="term" value="F:protein serine/threonine kinase activity"/>
    <property type="evidence" value="ECO:0007669"/>
    <property type="project" value="UniProtKB-KW"/>
</dbReference>
<keyword evidence="10" id="KW-0653">Protein transport</keyword>
<dbReference type="EMBL" id="CM003107">
    <property type="protein sequence ID" value="KUI73342.1"/>
    <property type="molecule type" value="Genomic_DNA"/>
</dbReference>
<dbReference type="SUPFAM" id="SSF46689">
    <property type="entry name" value="Homeodomain-like"/>
    <property type="match status" value="1"/>
</dbReference>
<dbReference type="GO" id="GO:0000045">
    <property type="term" value="P:autophagosome assembly"/>
    <property type="evidence" value="ECO:0007669"/>
    <property type="project" value="TreeGrafter"/>
</dbReference>
<dbReference type="CDD" id="cd00180">
    <property type="entry name" value="PKc"/>
    <property type="match status" value="1"/>
</dbReference>
<dbReference type="Pfam" id="PF00069">
    <property type="entry name" value="Pkinase"/>
    <property type="match status" value="1"/>
</dbReference>
<gene>
    <name evidence="21" type="ORF">VM1G_08906</name>
</gene>
<keyword evidence="22" id="KW-1185">Reference proteome</keyword>
<dbReference type="InterPro" id="IPR009057">
    <property type="entry name" value="Homeodomain-like_sf"/>
</dbReference>
<organism evidence="21 22">
    <name type="scientific">Cytospora mali</name>
    <name type="common">Apple Valsa canker fungus</name>
    <name type="synonym">Valsa mali</name>
    <dbReference type="NCBI Taxonomy" id="578113"/>
    <lineage>
        <taxon>Eukaryota</taxon>
        <taxon>Fungi</taxon>
        <taxon>Dikarya</taxon>
        <taxon>Ascomycota</taxon>
        <taxon>Pezizomycotina</taxon>
        <taxon>Sordariomycetes</taxon>
        <taxon>Sordariomycetidae</taxon>
        <taxon>Diaporthales</taxon>
        <taxon>Cytosporaceae</taxon>
        <taxon>Cytospora</taxon>
    </lineage>
</organism>
<dbReference type="InterPro" id="IPR045269">
    <property type="entry name" value="Atg1-like"/>
</dbReference>
<dbReference type="InterPro" id="IPR000719">
    <property type="entry name" value="Prot_kinase_dom"/>
</dbReference>
<evidence type="ECO:0000256" key="5">
    <source>
        <dbReference type="ARBA" id="ARBA00022527"/>
    </source>
</evidence>
<evidence type="ECO:0000259" key="18">
    <source>
        <dbReference type="PROSITE" id="PS50006"/>
    </source>
</evidence>
<feature type="compositionally biased region" description="Low complexity" evidence="17">
    <location>
        <begin position="7"/>
        <end position="19"/>
    </location>
</feature>
<evidence type="ECO:0000256" key="4">
    <source>
        <dbReference type="ARBA" id="ARBA00022448"/>
    </source>
</evidence>
<dbReference type="PROSITE" id="PS50006">
    <property type="entry name" value="FHA_DOMAIN"/>
    <property type="match status" value="1"/>
</dbReference>
<feature type="region of interest" description="Disordered" evidence="17">
    <location>
        <begin position="1"/>
        <end position="27"/>
    </location>
</feature>
<evidence type="ECO:0000259" key="20">
    <source>
        <dbReference type="PROSITE" id="PS50071"/>
    </source>
</evidence>
<dbReference type="Pfam" id="PF00046">
    <property type="entry name" value="Homeodomain"/>
    <property type="match status" value="1"/>
</dbReference>
<dbReference type="InterPro" id="IPR000253">
    <property type="entry name" value="FHA_dom"/>
</dbReference>
<name>A0A194WAJ0_CYTMA</name>
<evidence type="ECO:0000256" key="10">
    <source>
        <dbReference type="ARBA" id="ARBA00022927"/>
    </source>
</evidence>
<feature type="compositionally biased region" description="Low complexity" evidence="17">
    <location>
        <begin position="646"/>
        <end position="656"/>
    </location>
</feature>
<keyword evidence="15 16" id="KW-0371">Homeobox</keyword>
<evidence type="ECO:0000256" key="17">
    <source>
        <dbReference type="SAM" id="MobiDB-lite"/>
    </source>
</evidence>
<dbReference type="Gene3D" id="1.10.510.10">
    <property type="entry name" value="Transferase(Phosphotransferase) domain 1"/>
    <property type="match status" value="1"/>
</dbReference>
<dbReference type="SMART" id="SM00389">
    <property type="entry name" value="HOX"/>
    <property type="match status" value="1"/>
</dbReference>
<keyword evidence="6" id="KW-0808">Transferase</keyword>
<keyword evidence="11" id="KW-0072">Autophagy</keyword>
<evidence type="ECO:0000256" key="12">
    <source>
        <dbReference type="ARBA" id="ARBA00030237"/>
    </source>
</evidence>
<evidence type="ECO:0000256" key="2">
    <source>
        <dbReference type="ARBA" id="ARBA00005575"/>
    </source>
</evidence>
<dbReference type="GO" id="GO:0005829">
    <property type="term" value="C:cytosol"/>
    <property type="evidence" value="ECO:0007669"/>
    <property type="project" value="TreeGrafter"/>
</dbReference>
<evidence type="ECO:0000256" key="7">
    <source>
        <dbReference type="ARBA" id="ARBA00022741"/>
    </source>
</evidence>
<evidence type="ECO:0000256" key="1">
    <source>
        <dbReference type="ARBA" id="ARBA00004623"/>
    </source>
</evidence>
<evidence type="ECO:0000313" key="22">
    <source>
        <dbReference type="Proteomes" id="UP000078559"/>
    </source>
</evidence>
<dbReference type="GO" id="GO:0005776">
    <property type="term" value="C:autophagosome"/>
    <property type="evidence" value="ECO:0007669"/>
    <property type="project" value="TreeGrafter"/>
</dbReference>
<feature type="domain" description="FHA" evidence="18">
    <location>
        <begin position="46"/>
        <end position="105"/>
    </location>
</feature>
<sequence>MPPRLPQQQGRSSRESTGSRGDDDHTDTLPYLEVRFSVAPRTSTGLVFGTDDNTCDVVLPNIKGMDISKRHFALTYKTQFADGWSRLILRDLGSRHGTIVVYNALGGQPRSDFDWILDGFDLPNATEAFIVQLHEKLRFRIVVARHDITSPAYANNVERFHQRAANPQDLLRGFGLQSGPETELNTGTHTPVRRSILLPLGWIGKGGFGVVSRHWNVSTGEEFACKQPVDREYNRSAWEKEIHIMRGTSHANIVRLCFSTALPSPLLYLEYMEFGNLEDQHSKANFSREECETILHQSTSALNYLHERSESITHGDLKPENILVQHRDPHCNPDGLRIKLSDFGLAKIGNTGCVSETYCPPEICASPSQQEYTKAADIWSLGVVILRFAYALPHPDSGIGRGWCENIVEEAQSWESGGLIDVLQRMLVIDAKARYSAADCWYEASRLVLSQDRSSTPTPASYAAGCGAAAAQPFSTGQEEEDQEALDILQYEPYLSQDIAEVLRDAPVSSLGWPSPSLEHHLKDLDIFSEDWGYIRSNSPPPASSKLISSPTRKTYPERSIADANQHPGTVVNIAQWEDEDVVQHAWTDSEQHEAAVPLWPIQMASAQPGLTPSNALIHPPQHMPHLTAVAGPAEGGRSAPSNPKDANGSSSAGDDSCPRPHPVHQGAEHAGPSHVAEGLPEGQEELPIRRRKNTSPEDKDVLEAAYQENPRPRKAARLRIMQRVSMNAKQVQYWFENRRKADRWRR</sequence>
<feature type="region of interest" description="Disordered" evidence="17">
    <location>
        <begin position="611"/>
        <end position="715"/>
    </location>
</feature>
<keyword evidence="4" id="KW-0813">Transport</keyword>
<feature type="DNA-binding region" description="Homeobox" evidence="15">
    <location>
        <begin position="688"/>
        <end position="747"/>
    </location>
</feature>
<evidence type="ECO:0000256" key="9">
    <source>
        <dbReference type="ARBA" id="ARBA00022840"/>
    </source>
</evidence>
<dbReference type="InterPro" id="IPR008271">
    <property type="entry name" value="Ser/Thr_kinase_AS"/>
</dbReference>
<evidence type="ECO:0000256" key="16">
    <source>
        <dbReference type="RuleBase" id="RU000682"/>
    </source>
</evidence>
<comment type="catalytic activity">
    <reaction evidence="14">
        <text>L-seryl-[protein] + ATP = O-phospho-L-seryl-[protein] + ADP + H(+)</text>
        <dbReference type="Rhea" id="RHEA:17989"/>
        <dbReference type="Rhea" id="RHEA-COMP:9863"/>
        <dbReference type="Rhea" id="RHEA-COMP:11604"/>
        <dbReference type="ChEBI" id="CHEBI:15378"/>
        <dbReference type="ChEBI" id="CHEBI:29999"/>
        <dbReference type="ChEBI" id="CHEBI:30616"/>
        <dbReference type="ChEBI" id="CHEBI:83421"/>
        <dbReference type="ChEBI" id="CHEBI:456216"/>
        <dbReference type="EC" id="2.7.11.1"/>
    </reaction>
</comment>
<evidence type="ECO:0000256" key="6">
    <source>
        <dbReference type="ARBA" id="ARBA00022679"/>
    </source>
</evidence>
<dbReference type="Proteomes" id="UP000078559">
    <property type="component" value="Chromosome 10"/>
</dbReference>
<keyword evidence="9" id="KW-0067">ATP-binding</keyword>
<dbReference type="SUPFAM" id="SSF49879">
    <property type="entry name" value="SMAD/FHA domain"/>
    <property type="match status" value="1"/>
</dbReference>
<keyword evidence="15 16" id="KW-0238">DNA-binding</keyword>
<keyword evidence="8 21" id="KW-0418">Kinase</keyword>
<dbReference type="CDD" id="cd00086">
    <property type="entry name" value="homeodomain"/>
    <property type="match status" value="1"/>
</dbReference>